<evidence type="ECO:0008006" key="4">
    <source>
        <dbReference type="Google" id="ProtNLM"/>
    </source>
</evidence>
<dbReference type="OrthoDB" id="7871094at2"/>
<sequence length="59" mass="5944">MKLPFSALTAAALTLAACAQPEPVPVYVQPTFDKAGNASCTAGYQLATTETGATVCAPI</sequence>
<protein>
    <recommendedName>
        <fullName evidence="4">Lipoprotein</fullName>
    </recommendedName>
</protein>
<evidence type="ECO:0000256" key="1">
    <source>
        <dbReference type="SAM" id="SignalP"/>
    </source>
</evidence>
<keyword evidence="3" id="KW-1185">Reference proteome</keyword>
<evidence type="ECO:0000313" key="3">
    <source>
        <dbReference type="Proteomes" id="UP000182466"/>
    </source>
</evidence>
<keyword evidence="1" id="KW-0732">Signal</keyword>
<proteinExistence type="predicted"/>
<feature type="signal peptide" evidence="1">
    <location>
        <begin position="1"/>
        <end position="19"/>
    </location>
</feature>
<evidence type="ECO:0000313" key="2">
    <source>
        <dbReference type="EMBL" id="SFT97780.1"/>
    </source>
</evidence>
<dbReference type="PROSITE" id="PS51257">
    <property type="entry name" value="PROKAR_LIPOPROTEIN"/>
    <property type="match status" value="1"/>
</dbReference>
<dbReference type="EMBL" id="FPAW01000016">
    <property type="protein sequence ID" value="SFT97780.1"/>
    <property type="molecule type" value="Genomic_DNA"/>
</dbReference>
<accession>A0A1I7CEC5</accession>
<reference evidence="2 3" key="1">
    <citation type="submission" date="2016-10" db="EMBL/GenBank/DDBJ databases">
        <authorList>
            <person name="de Groot N.N."/>
        </authorList>
    </citation>
    <scope>NUCLEOTIDE SEQUENCE [LARGE SCALE GENOMIC DNA]</scope>
    <source>
        <strain evidence="2 3">CGMCC 1.10959</strain>
    </source>
</reference>
<feature type="chain" id="PRO_5010184194" description="Lipoprotein" evidence="1">
    <location>
        <begin position="20"/>
        <end position="59"/>
    </location>
</feature>
<dbReference type="Proteomes" id="UP000182466">
    <property type="component" value="Unassembled WGS sequence"/>
</dbReference>
<organism evidence="2 3">
    <name type="scientific">Sedimentitalea nanhaiensis</name>
    <dbReference type="NCBI Taxonomy" id="999627"/>
    <lineage>
        <taxon>Bacteria</taxon>
        <taxon>Pseudomonadati</taxon>
        <taxon>Pseudomonadota</taxon>
        <taxon>Alphaproteobacteria</taxon>
        <taxon>Rhodobacterales</taxon>
        <taxon>Paracoccaceae</taxon>
        <taxon>Sedimentitalea</taxon>
    </lineage>
</organism>
<dbReference type="RefSeq" id="WP_027263441.1">
    <property type="nucleotide sequence ID" value="NZ_FPAW01000016.1"/>
</dbReference>
<name>A0A1I7CEC5_9RHOB</name>
<dbReference type="eggNOG" id="ENOG5033I7M">
    <property type="taxonomic scope" value="Bacteria"/>
</dbReference>
<gene>
    <name evidence="2" type="ORF">SAMN05216236_11632</name>
</gene>
<dbReference type="AlphaFoldDB" id="A0A1I7CEC5"/>